<dbReference type="Proteomes" id="UP000242146">
    <property type="component" value="Unassembled WGS sequence"/>
</dbReference>
<keyword evidence="1" id="KW-1133">Transmembrane helix</keyword>
<name>A0A1X2GKH3_9FUNG</name>
<comment type="caution">
    <text evidence="2">The sequence shown here is derived from an EMBL/GenBank/DDBJ whole genome shotgun (WGS) entry which is preliminary data.</text>
</comment>
<organism evidence="2 3">
    <name type="scientific">Hesseltinella vesiculosa</name>
    <dbReference type="NCBI Taxonomy" id="101127"/>
    <lineage>
        <taxon>Eukaryota</taxon>
        <taxon>Fungi</taxon>
        <taxon>Fungi incertae sedis</taxon>
        <taxon>Mucoromycota</taxon>
        <taxon>Mucoromycotina</taxon>
        <taxon>Mucoromycetes</taxon>
        <taxon>Mucorales</taxon>
        <taxon>Cunninghamellaceae</taxon>
        <taxon>Hesseltinella</taxon>
    </lineage>
</organism>
<keyword evidence="1" id="KW-0472">Membrane</keyword>
<keyword evidence="3" id="KW-1185">Reference proteome</keyword>
<gene>
    <name evidence="2" type="ORF">DM01DRAFT_299569</name>
</gene>
<feature type="transmembrane region" description="Helical" evidence="1">
    <location>
        <begin position="47"/>
        <end position="69"/>
    </location>
</feature>
<protein>
    <submittedName>
        <fullName evidence="2">Uncharacterized protein</fullName>
    </submittedName>
</protein>
<evidence type="ECO:0000313" key="3">
    <source>
        <dbReference type="Proteomes" id="UP000242146"/>
    </source>
</evidence>
<dbReference type="AlphaFoldDB" id="A0A1X2GKH3"/>
<keyword evidence="1" id="KW-0812">Transmembrane</keyword>
<proteinExistence type="predicted"/>
<evidence type="ECO:0000256" key="1">
    <source>
        <dbReference type="SAM" id="Phobius"/>
    </source>
</evidence>
<dbReference type="EMBL" id="MCGT01000010">
    <property type="protein sequence ID" value="ORX56196.1"/>
    <property type="molecule type" value="Genomic_DNA"/>
</dbReference>
<evidence type="ECO:0000313" key="2">
    <source>
        <dbReference type="EMBL" id="ORX56196.1"/>
    </source>
</evidence>
<reference evidence="2 3" key="1">
    <citation type="submission" date="2016-07" db="EMBL/GenBank/DDBJ databases">
        <title>Pervasive Adenine N6-methylation of Active Genes in Fungi.</title>
        <authorList>
            <consortium name="DOE Joint Genome Institute"/>
            <person name="Mondo S.J."/>
            <person name="Dannebaum R.O."/>
            <person name="Kuo R.C."/>
            <person name="Labutti K."/>
            <person name="Haridas S."/>
            <person name="Kuo A."/>
            <person name="Salamov A."/>
            <person name="Ahrendt S.R."/>
            <person name="Lipzen A."/>
            <person name="Sullivan W."/>
            <person name="Andreopoulos W.B."/>
            <person name="Clum A."/>
            <person name="Lindquist E."/>
            <person name="Daum C."/>
            <person name="Ramamoorthy G.K."/>
            <person name="Gryganskyi A."/>
            <person name="Culley D."/>
            <person name="Magnuson J.K."/>
            <person name="James T.Y."/>
            <person name="O'Malley M.A."/>
            <person name="Stajich J.E."/>
            <person name="Spatafora J.W."/>
            <person name="Visel A."/>
            <person name="Grigoriev I.V."/>
        </authorList>
    </citation>
    <scope>NUCLEOTIDE SEQUENCE [LARGE SCALE GENOMIC DNA]</scope>
    <source>
        <strain evidence="2 3">NRRL 3301</strain>
    </source>
</reference>
<sequence>MGILACYVLLWGVVRFDLCGKIMIAADRLVHRLLRLVSGAVDEVHQLALAFGMLACMFLNLLLGGFVVFPQCCLKLTEYAVAIVLISGALM</sequence>
<accession>A0A1X2GKH3</accession>